<evidence type="ECO:0000313" key="2">
    <source>
        <dbReference type="EMBL" id="OLR95432.1"/>
    </source>
</evidence>
<keyword evidence="3" id="KW-1185">Reference proteome</keyword>
<evidence type="ECO:0000313" key="3">
    <source>
        <dbReference type="Proteomes" id="UP000186040"/>
    </source>
</evidence>
<dbReference type="OrthoDB" id="3908445at2"/>
<name>A0A1Q9LTR6_9PSEU</name>
<sequence>MSTETKSELTQGNKTNDNSGVQAHVVNGDINIVGSGIGREDLVVRYSTPAELDHVRHCFAAPEGFDVAARALVAGAVVVCGRGSGRTHAARRLLVDRGVRRVADLNPERTPGSVRTEELDPGVGYVWDLRDLGGTPLTDSAFAQCEAVFATVRCHLVVIVDHPSQSCGAAHTVRLSAPAPLDVAVAALEASGSSSVEGALELLKTTLAAPLAEAPSPSRAALAAMLALQVQAGVLTKAEALADLRDLPDVAVARWFCDRTPIEHAAALAVAVLENESVDEVLDLARLFALSVKEAEAPLDGTAAPEKVFGRTTEELLTGIRAVTVLRDHPQHEGLTERTIRFERQDWAQAVLRHVWREYPTAHELVEKWLHQSGMDPFTDPVRRCLAVMIAQVPAHDPLRPLRSLTRRGGVRALDLAASTLAHLADDHKLGPLVDATVQEWSDGNAPERSAAALFWSTPVGKRDPETALNALADLADETTRISVHSAVLISVLRLLRGADTRERALRTMLRWSITGGSRSGTRRVSYTVGLYLSGFAEARWAKTGEVMDEHPAEVRTLLRRALLDRDLNLDILTVLFEIAGEVRKHKKGAGVELVEAVKQLTDDLRWRNRRALALRLTRPNPHLRRPLQDVLRLAYKHQRRLDAETATRS</sequence>
<dbReference type="AlphaFoldDB" id="A0A1Q9LTR6"/>
<reference evidence="2 3" key="1">
    <citation type="submission" date="2016-10" db="EMBL/GenBank/DDBJ databases">
        <title>The Draft Genome Sequence of Actinokineospora bangkokensis 44EHWT reveals the biosynthetic pathway of antifungal compounds Thailandins with unusual extender unit butylmalonyl-CoA.</title>
        <authorList>
            <person name="Greule A."/>
            <person name="Intra B."/>
            <person name="Flemming S."/>
            <person name="Rommel M.G."/>
            <person name="Panbangred W."/>
            <person name="Bechthold A."/>
        </authorList>
    </citation>
    <scope>NUCLEOTIDE SEQUENCE [LARGE SCALE GENOMIC DNA]</scope>
    <source>
        <strain evidence="2 3">44EHW</strain>
    </source>
</reference>
<gene>
    <name evidence="2" type="ORF">BJP25_06715</name>
</gene>
<proteinExistence type="predicted"/>
<protein>
    <submittedName>
        <fullName evidence="2">Uncharacterized protein</fullName>
    </submittedName>
</protein>
<accession>A0A1Q9LTR6</accession>
<dbReference type="EMBL" id="MKQR01000002">
    <property type="protein sequence ID" value="OLR95432.1"/>
    <property type="molecule type" value="Genomic_DNA"/>
</dbReference>
<dbReference type="RefSeq" id="WP_075972873.1">
    <property type="nucleotide sequence ID" value="NZ_MKQR01000002.1"/>
</dbReference>
<feature type="region of interest" description="Disordered" evidence="1">
    <location>
        <begin position="1"/>
        <end position="21"/>
    </location>
</feature>
<dbReference type="Proteomes" id="UP000186040">
    <property type="component" value="Unassembled WGS sequence"/>
</dbReference>
<organism evidence="2 3">
    <name type="scientific">Actinokineospora bangkokensis</name>
    <dbReference type="NCBI Taxonomy" id="1193682"/>
    <lineage>
        <taxon>Bacteria</taxon>
        <taxon>Bacillati</taxon>
        <taxon>Actinomycetota</taxon>
        <taxon>Actinomycetes</taxon>
        <taxon>Pseudonocardiales</taxon>
        <taxon>Pseudonocardiaceae</taxon>
        <taxon>Actinokineospora</taxon>
    </lineage>
</organism>
<comment type="caution">
    <text evidence="2">The sequence shown here is derived from an EMBL/GenBank/DDBJ whole genome shotgun (WGS) entry which is preliminary data.</text>
</comment>
<dbReference type="STRING" id="1193682.BJP25_06715"/>
<evidence type="ECO:0000256" key="1">
    <source>
        <dbReference type="SAM" id="MobiDB-lite"/>
    </source>
</evidence>